<dbReference type="InterPro" id="IPR050327">
    <property type="entry name" value="Proton-linked_MCT"/>
</dbReference>
<protein>
    <submittedName>
        <fullName evidence="4">Monocarboxylate transporter</fullName>
    </submittedName>
</protein>
<feature type="transmembrane region" description="Helical" evidence="3">
    <location>
        <begin position="144"/>
        <end position="164"/>
    </location>
</feature>
<evidence type="ECO:0000256" key="3">
    <source>
        <dbReference type="SAM" id="Phobius"/>
    </source>
</evidence>
<feature type="transmembrane region" description="Helical" evidence="3">
    <location>
        <begin position="208"/>
        <end position="230"/>
    </location>
</feature>
<comment type="caution">
    <text evidence="4">The sequence shown here is derived from an EMBL/GenBank/DDBJ whole genome shotgun (WGS) entry which is preliminary data.</text>
</comment>
<feature type="transmembrane region" description="Helical" evidence="3">
    <location>
        <begin position="119"/>
        <end position="138"/>
    </location>
</feature>
<keyword evidence="3" id="KW-0472">Membrane</keyword>
<dbReference type="GO" id="GO:0022857">
    <property type="term" value="F:transmembrane transporter activity"/>
    <property type="evidence" value="ECO:0007669"/>
    <property type="project" value="InterPro"/>
</dbReference>
<accession>A0AAD4KUI5</accession>
<comment type="similarity">
    <text evidence="2">Belongs to the major facilitator superfamily. Monocarboxylate porter (TC 2.A.1.13) family.</text>
</comment>
<dbReference type="InterPro" id="IPR011701">
    <property type="entry name" value="MFS"/>
</dbReference>
<organism evidence="4 5">
    <name type="scientific">Talaromyces proteolyticus</name>
    <dbReference type="NCBI Taxonomy" id="1131652"/>
    <lineage>
        <taxon>Eukaryota</taxon>
        <taxon>Fungi</taxon>
        <taxon>Dikarya</taxon>
        <taxon>Ascomycota</taxon>
        <taxon>Pezizomycotina</taxon>
        <taxon>Eurotiomycetes</taxon>
        <taxon>Eurotiomycetidae</taxon>
        <taxon>Eurotiales</taxon>
        <taxon>Trichocomaceae</taxon>
        <taxon>Talaromyces</taxon>
        <taxon>Talaromyces sect. Bacilispori</taxon>
    </lineage>
</organism>
<dbReference type="InterPro" id="IPR036259">
    <property type="entry name" value="MFS_trans_sf"/>
</dbReference>
<evidence type="ECO:0000256" key="2">
    <source>
        <dbReference type="ARBA" id="ARBA00006727"/>
    </source>
</evidence>
<feature type="transmembrane region" description="Helical" evidence="3">
    <location>
        <begin position="317"/>
        <end position="337"/>
    </location>
</feature>
<dbReference type="RefSeq" id="XP_046073128.1">
    <property type="nucleotide sequence ID" value="XM_046218151.1"/>
</dbReference>
<dbReference type="PANTHER" id="PTHR11360">
    <property type="entry name" value="MONOCARBOXYLATE TRANSPORTER"/>
    <property type="match status" value="1"/>
</dbReference>
<evidence type="ECO:0000313" key="5">
    <source>
        <dbReference type="Proteomes" id="UP001201262"/>
    </source>
</evidence>
<dbReference type="GO" id="GO:0016020">
    <property type="term" value="C:membrane"/>
    <property type="evidence" value="ECO:0007669"/>
    <property type="project" value="UniProtKB-SubCell"/>
</dbReference>
<evidence type="ECO:0000313" key="4">
    <source>
        <dbReference type="EMBL" id="KAH8698664.1"/>
    </source>
</evidence>
<feature type="transmembrane region" description="Helical" evidence="3">
    <location>
        <begin position="254"/>
        <end position="274"/>
    </location>
</feature>
<feature type="transmembrane region" description="Helical" evidence="3">
    <location>
        <begin position="343"/>
        <end position="361"/>
    </location>
</feature>
<feature type="transmembrane region" description="Helical" evidence="3">
    <location>
        <begin position="49"/>
        <end position="70"/>
    </location>
</feature>
<sequence length="444" mass="47939">MSVDPEKCPAGKNTLEPAELPLESSLANTSIGNDVASAELYFPDGGHKAWLTVLAGWLTLFSTIGVISGFSVFESYYSTTELSTYTPSEISWIGSLQIWGCFGFGLWSGRLSDSRGPRFPLAAGTVFTVLGTMMASISKKYYQFILSQGICSAIGLGFSFTPAIAVQSQWFLRRRAFVGGLVMSGQNVGGVIWPILVNQLINYNGLSWGWTMRIIGFMQLACMVAATLLIQPRFPSLPTQPIPIRQFFTDRRTIMFTVATLITFFGIYIPYFYISLYGTQWGMSASSSFYLSAILNAGAFVGCYAFPVVAKSKMGCFNSLTFVAFGCAITAFGWIGTRNNAGITAWCVIYGFLSGAIQALFSPCISHLSPKPSLIGTWNGLCITVVSFAVLGTGPIAGRMLDNTGDINYVPMQIFTAVCLIVASVIYLGTTLCLPRVSSLAIVG</sequence>
<name>A0AAD4KUI5_9EURO</name>
<dbReference type="GeneID" id="70248438"/>
<feature type="transmembrane region" description="Helical" evidence="3">
    <location>
        <begin position="289"/>
        <end position="310"/>
    </location>
</feature>
<comment type="subcellular location">
    <subcellularLocation>
        <location evidence="1">Membrane</location>
        <topology evidence="1">Multi-pass membrane protein</topology>
    </subcellularLocation>
</comment>
<feature type="transmembrane region" description="Helical" evidence="3">
    <location>
        <begin position="414"/>
        <end position="434"/>
    </location>
</feature>
<keyword evidence="5" id="KW-1185">Reference proteome</keyword>
<dbReference type="EMBL" id="JAJTJA010000005">
    <property type="protein sequence ID" value="KAH8698664.1"/>
    <property type="molecule type" value="Genomic_DNA"/>
</dbReference>
<keyword evidence="3" id="KW-0812">Transmembrane</keyword>
<dbReference type="SUPFAM" id="SSF103473">
    <property type="entry name" value="MFS general substrate transporter"/>
    <property type="match status" value="1"/>
</dbReference>
<evidence type="ECO:0000256" key="1">
    <source>
        <dbReference type="ARBA" id="ARBA00004141"/>
    </source>
</evidence>
<dbReference type="Proteomes" id="UP001201262">
    <property type="component" value="Unassembled WGS sequence"/>
</dbReference>
<feature type="transmembrane region" description="Helical" evidence="3">
    <location>
        <begin position="373"/>
        <end position="394"/>
    </location>
</feature>
<proteinExistence type="inferred from homology"/>
<dbReference type="Gene3D" id="1.20.1250.20">
    <property type="entry name" value="MFS general substrate transporter like domains"/>
    <property type="match status" value="1"/>
</dbReference>
<reference evidence="4" key="1">
    <citation type="submission" date="2021-12" db="EMBL/GenBank/DDBJ databases">
        <title>Convergent genome expansion in fungi linked to evolution of root-endophyte symbiosis.</title>
        <authorList>
            <consortium name="DOE Joint Genome Institute"/>
            <person name="Ke Y.-H."/>
            <person name="Bonito G."/>
            <person name="Liao H.-L."/>
            <person name="Looney B."/>
            <person name="Rojas-Flechas A."/>
            <person name="Nash J."/>
            <person name="Hameed K."/>
            <person name="Schadt C."/>
            <person name="Martin F."/>
            <person name="Crous P.W."/>
            <person name="Miettinen O."/>
            <person name="Magnuson J.K."/>
            <person name="Labbe J."/>
            <person name="Jacobson D."/>
            <person name="Doktycz M.J."/>
            <person name="Veneault-Fourrey C."/>
            <person name="Kuo A."/>
            <person name="Mondo S."/>
            <person name="Calhoun S."/>
            <person name="Riley R."/>
            <person name="Ohm R."/>
            <person name="LaButti K."/>
            <person name="Andreopoulos B."/>
            <person name="Pangilinan J."/>
            <person name="Nolan M."/>
            <person name="Tritt A."/>
            <person name="Clum A."/>
            <person name="Lipzen A."/>
            <person name="Daum C."/>
            <person name="Barry K."/>
            <person name="Grigoriev I.V."/>
            <person name="Vilgalys R."/>
        </authorList>
    </citation>
    <scope>NUCLEOTIDE SEQUENCE</scope>
    <source>
        <strain evidence="4">PMI_201</strain>
    </source>
</reference>
<keyword evidence="3" id="KW-1133">Transmembrane helix</keyword>
<feature type="transmembrane region" description="Helical" evidence="3">
    <location>
        <begin position="176"/>
        <end position="196"/>
    </location>
</feature>
<dbReference type="Pfam" id="PF07690">
    <property type="entry name" value="MFS_1"/>
    <property type="match status" value="1"/>
</dbReference>
<dbReference type="PANTHER" id="PTHR11360:SF177">
    <property type="entry name" value="RIBOFLAVIN TRANSPORTER MCH5"/>
    <property type="match status" value="1"/>
</dbReference>
<dbReference type="AlphaFoldDB" id="A0AAD4KUI5"/>
<feature type="transmembrane region" description="Helical" evidence="3">
    <location>
        <begin position="90"/>
        <end position="107"/>
    </location>
</feature>
<gene>
    <name evidence="4" type="ORF">BGW36DRAFT_396381</name>
</gene>